<proteinExistence type="predicted"/>
<evidence type="ECO:0000313" key="2">
    <source>
        <dbReference type="EMBL" id="RZS37039.1"/>
    </source>
</evidence>
<keyword evidence="1" id="KW-0732">Signal</keyword>
<accession>A0A4Q7KKE7</accession>
<gene>
    <name evidence="2" type="ORF">EV193_106275</name>
</gene>
<dbReference type="RefSeq" id="WP_130345639.1">
    <property type="nucleotide sequence ID" value="NZ_SGWQ01000006.1"/>
</dbReference>
<dbReference type="SUPFAM" id="SSF50939">
    <property type="entry name" value="Sialidases"/>
    <property type="match status" value="1"/>
</dbReference>
<dbReference type="EMBL" id="SGWQ01000006">
    <property type="protein sequence ID" value="RZS37039.1"/>
    <property type="molecule type" value="Genomic_DNA"/>
</dbReference>
<evidence type="ECO:0000256" key="1">
    <source>
        <dbReference type="SAM" id="SignalP"/>
    </source>
</evidence>
<dbReference type="OrthoDB" id="3454650at2"/>
<comment type="caution">
    <text evidence="2">The sequence shown here is derived from an EMBL/GenBank/DDBJ whole genome shotgun (WGS) entry which is preliminary data.</text>
</comment>
<organism evidence="2 3">
    <name type="scientific">Herbihabitans rhizosphaerae</name>
    <dbReference type="NCBI Taxonomy" id="1872711"/>
    <lineage>
        <taxon>Bacteria</taxon>
        <taxon>Bacillati</taxon>
        <taxon>Actinomycetota</taxon>
        <taxon>Actinomycetes</taxon>
        <taxon>Pseudonocardiales</taxon>
        <taxon>Pseudonocardiaceae</taxon>
        <taxon>Herbihabitans</taxon>
    </lineage>
</organism>
<protein>
    <submittedName>
        <fullName evidence="2">Uncharacterized protein</fullName>
    </submittedName>
</protein>
<sequence length="359" mass="36743">MGRSVKISAFAVLTAAVAAVAVLTPASAEQAAAFEQVPSPNPAPTADNNLHGVYAAAPDSVWFVGQTGGTAPLIARWNGTEVTTVPASRTPGSKSGLVAVDGTGPNDVWAVGSVIGDVPGTGTDSLVQHWDGSAWRRVPSPNVGADGDSTTLTGVDALAPNDVWAIGIHRAADGGDNTVVMHWDGSAWTLVQTACWPSLRGITAVSPTDIWLIGASSCHFDGTTWTNTSLGDLARFPRVPVMADVAVLSPTDAIAVGSSTYPCGGAFCTDPEFARWNGTRWQRTIIGRDSKLTAVHPLSPNDIWAVGTAGVLHFDGSTWTPVTAPAGSLAGVTADSSGTVWATGATGRPATTVVLRSTP</sequence>
<feature type="chain" id="PRO_5020752111" evidence="1">
    <location>
        <begin position="29"/>
        <end position="359"/>
    </location>
</feature>
<evidence type="ECO:0000313" key="3">
    <source>
        <dbReference type="Proteomes" id="UP000294257"/>
    </source>
</evidence>
<reference evidence="2 3" key="1">
    <citation type="submission" date="2019-02" db="EMBL/GenBank/DDBJ databases">
        <title>Genomic Encyclopedia of Type Strains, Phase IV (KMG-IV): sequencing the most valuable type-strain genomes for metagenomic binning, comparative biology and taxonomic classification.</title>
        <authorList>
            <person name="Goeker M."/>
        </authorList>
    </citation>
    <scope>NUCLEOTIDE SEQUENCE [LARGE SCALE GENOMIC DNA]</scope>
    <source>
        <strain evidence="2 3">DSM 101727</strain>
    </source>
</reference>
<feature type="signal peptide" evidence="1">
    <location>
        <begin position="1"/>
        <end position="28"/>
    </location>
</feature>
<name>A0A4Q7KKE7_9PSEU</name>
<dbReference type="Proteomes" id="UP000294257">
    <property type="component" value="Unassembled WGS sequence"/>
</dbReference>
<dbReference type="AlphaFoldDB" id="A0A4Q7KKE7"/>
<dbReference type="InterPro" id="IPR036278">
    <property type="entry name" value="Sialidase_sf"/>
</dbReference>
<keyword evidence="3" id="KW-1185">Reference proteome</keyword>